<dbReference type="Proteomes" id="UP000242855">
    <property type="component" value="Chromosome"/>
</dbReference>
<dbReference type="Gene3D" id="3.40.390.70">
    <property type="match status" value="2"/>
</dbReference>
<name>A0A286NTQ2_9FLAO</name>
<sequence>MDTSFPLKIKNNQHTMRRIYIILTLVLLSCNKEKLSDQSVVEANIVQRNYTELDTWIRNEFTLPYGIEVNYRWDGNTAPKGSYTYPPEAKNIQKVLQTIKHLWLETYTLANVGGKDFLKGKNPIKIYMYGGQNVDENGVELLSNTAATSTEMHLYDVNNFDEKDYAKVFTLMRSVHHQFAKRLMELLPYDRDKFLKISSGGYVSNTKELPEREPIAKYIRKASDCTRDRDVQANQSFAYVVKADQDFLTLRMGFFSVGKNVTTQGKLYKDNCEEVLNNGNPVSEVVSTEGVRANRRGFFTIHSMLSPEDDMAEVVSTYLTHSAKDVENAIALGGIPFNPSDPEDQQEAQEAVKKLRQKQEFVEDYFKKEIKINLKRMQTISIQRLKSYVNQ</sequence>
<dbReference type="AlphaFoldDB" id="A0A286NTQ2"/>
<evidence type="ECO:0000313" key="1">
    <source>
        <dbReference type="EMBL" id="ATA67459.1"/>
    </source>
</evidence>
<proteinExistence type="predicted"/>
<dbReference type="InterPro" id="IPR030890">
    <property type="entry name" value="LP_HExxH_w_TonB"/>
</dbReference>
<gene>
    <name evidence="1" type="ORF">CGC48_01745</name>
</gene>
<dbReference type="Pfam" id="PF15890">
    <property type="entry name" value="Peptidase_Mx1"/>
    <property type="match status" value="1"/>
</dbReference>
<evidence type="ECO:0008006" key="3">
    <source>
        <dbReference type="Google" id="ProtNLM"/>
    </source>
</evidence>
<organism evidence="1 2">
    <name type="scientific">Capnocytophaga cynodegmi</name>
    <dbReference type="NCBI Taxonomy" id="28189"/>
    <lineage>
        <taxon>Bacteria</taxon>
        <taxon>Pseudomonadati</taxon>
        <taxon>Bacteroidota</taxon>
        <taxon>Flavobacteriia</taxon>
        <taxon>Flavobacteriales</taxon>
        <taxon>Flavobacteriaceae</taxon>
        <taxon>Capnocytophaga</taxon>
    </lineage>
</organism>
<reference evidence="1 2" key="1">
    <citation type="journal article" date="2017" name="Genome Announc.">
        <title>Twelve Complete Reference Genomes of Clinical Isolates in the Capnocytophaga Genus.</title>
        <authorList>
            <person name="Villarma A."/>
            <person name="Gulvik C.A."/>
            <person name="Rowe L.A."/>
            <person name="Sheth M."/>
            <person name="Juieng P."/>
            <person name="Nicholson A.C."/>
            <person name="Loparev V.N."/>
            <person name="McQuiston J.R."/>
        </authorList>
    </citation>
    <scope>NUCLEOTIDE SEQUENCE [LARGE SCALE GENOMIC DNA]</scope>
    <source>
        <strain evidence="1 2">G7591</strain>
    </source>
</reference>
<accession>A0A286NTQ2</accession>
<dbReference type="NCBIfam" id="TIGR04549">
    <property type="entry name" value="LP_HExxH_w_tonB"/>
    <property type="match status" value="1"/>
</dbReference>
<protein>
    <recommendedName>
        <fullName evidence="3">Lipoprotein</fullName>
    </recommendedName>
</protein>
<evidence type="ECO:0000313" key="2">
    <source>
        <dbReference type="Proteomes" id="UP000242855"/>
    </source>
</evidence>
<dbReference type="KEGG" id="ccyn:CGC48_01745"/>
<dbReference type="EMBL" id="CP022378">
    <property type="protein sequence ID" value="ATA67459.1"/>
    <property type="molecule type" value="Genomic_DNA"/>
</dbReference>